<sequence length="498" mass="55250">MRIAQIISLCINSLLAGLVSAEASPPALNLTLTPNFSNGLLSSLTGELIIASPQVSANQTLVAMPLYVADAPTQRYDGSALKARDSNGPLLLEASDGEASAMTQIRFWNAARSTSGDVTLRFTGYPRVFNKSIPGGPLFDMRTNDDGLLGSLLAFVPGPVDTTTNYTVTVSWNFTNVPSWTRGVWSWGEGPNPVTKVGDITTFLHTYFAVGRISSYPPETTVGSKFGMYWFQQPPFNTTAVASFVQRLLDVQTSFWDDTSDDGYRVFIRYNENNYLGGAALSRSFMFGWHNTNVSTLDLNFLLAHEMTHNWPALSGSVPNITTYQEGLAEFYSTRLLWLNGFISTAEYVKEANAIVEQYYTSPAVNLTDVEAQEQAWQSRSAQKVPYGRGFLYFANVDAQMRERYDGTLSLDTLVLNILQRQRDGLSYTLEDWFDQLRQYLGEYAVQEYVQMASGTPLIQPQQGSLGPCFEVSQTRVMPDVYQWVTKNGTDGISSCFV</sequence>
<reference evidence="2" key="2">
    <citation type="journal article" date="2018" name="DNA Res.">
        <title>Comparative genome and transcriptome analyses reveal adaptations to opportunistic infections in woody plant degrading pathogens of Botryosphaeriaceae.</title>
        <authorList>
            <person name="Yan J.Y."/>
            <person name="Zhao W.S."/>
            <person name="Chen Z."/>
            <person name="Xing Q.K."/>
            <person name="Zhang W."/>
            <person name="Chethana K.W.T."/>
            <person name="Xue M.F."/>
            <person name="Xu J.P."/>
            <person name="Phillips A.J.L."/>
            <person name="Wang Y."/>
            <person name="Liu J.H."/>
            <person name="Liu M."/>
            <person name="Zhou Y."/>
            <person name="Jayawardena R.S."/>
            <person name="Manawasinghe I.S."/>
            <person name="Huang J.B."/>
            <person name="Qiao G.H."/>
            <person name="Fu C.Y."/>
            <person name="Guo F.F."/>
            <person name="Dissanayake A.J."/>
            <person name="Peng Y.L."/>
            <person name="Hyde K.D."/>
            <person name="Li X.H."/>
        </authorList>
    </citation>
    <scope>NUCLEOTIDE SEQUENCE</scope>
    <source>
        <strain evidence="2">CSS-01s</strain>
    </source>
</reference>
<keyword evidence="1" id="KW-0732">Signal</keyword>
<evidence type="ECO:0008006" key="4">
    <source>
        <dbReference type="Google" id="ProtNLM"/>
    </source>
</evidence>
<dbReference type="InterPro" id="IPR027268">
    <property type="entry name" value="Peptidase_M4/M1_CTD_sf"/>
</dbReference>
<accession>A0A8H7IRK2</accession>
<dbReference type="Proteomes" id="UP000627934">
    <property type="component" value="Unassembled WGS sequence"/>
</dbReference>
<evidence type="ECO:0000313" key="3">
    <source>
        <dbReference type="Proteomes" id="UP000627934"/>
    </source>
</evidence>
<evidence type="ECO:0000256" key="1">
    <source>
        <dbReference type="SAM" id="SignalP"/>
    </source>
</evidence>
<gene>
    <name evidence="2" type="ORF">BFW01_g911</name>
</gene>
<reference evidence="2" key="1">
    <citation type="submission" date="2016-08" db="EMBL/GenBank/DDBJ databases">
        <authorList>
            <person name="Yan J."/>
        </authorList>
    </citation>
    <scope>NUCLEOTIDE SEQUENCE</scope>
    <source>
        <strain evidence="2">CSS-01s</strain>
    </source>
</reference>
<evidence type="ECO:0000313" key="2">
    <source>
        <dbReference type="EMBL" id="KAF9630349.1"/>
    </source>
</evidence>
<feature type="chain" id="PRO_5034726200" description="Peptidase M61 catalytic domain-containing protein" evidence="1">
    <location>
        <begin position="22"/>
        <end position="498"/>
    </location>
</feature>
<dbReference type="EMBL" id="MDYX01000040">
    <property type="protein sequence ID" value="KAF9630349.1"/>
    <property type="molecule type" value="Genomic_DNA"/>
</dbReference>
<name>A0A8H7IRK2_9PEZI</name>
<protein>
    <recommendedName>
        <fullName evidence="4">Peptidase M61 catalytic domain-containing protein</fullName>
    </recommendedName>
</protein>
<feature type="signal peptide" evidence="1">
    <location>
        <begin position="1"/>
        <end position="21"/>
    </location>
</feature>
<dbReference type="AlphaFoldDB" id="A0A8H7IRK2"/>
<dbReference type="Gene3D" id="1.10.390.10">
    <property type="entry name" value="Neutral Protease Domain 2"/>
    <property type="match status" value="1"/>
</dbReference>
<comment type="caution">
    <text evidence="2">The sequence shown here is derived from an EMBL/GenBank/DDBJ whole genome shotgun (WGS) entry which is preliminary data.</text>
</comment>
<proteinExistence type="predicted"/>
<organism evidence="2 3">
    <name type="scientific">Lasiodiplodia theobromae</name>
    <dbReference type="NCBI Taxonomy" id="45133"/>
    <lineage>
        <taxon>Eukaryota</taxon>
        <taxon>Fungi</taxon>
        <taxon>Dikarya</taxon>
        <taxon>Ascomycota</taxon>
        <taxon>Pezizomycotina</taxon>
        <taxon>Dothideomycetes</taxon>
        <taxon>Dothideomycetes incertae sedis</taxon>
        <taxon>Botryosphaeriales</taxon>
        <taxon>Botryosphaeriaceae</taxon>
        <taxon>Lasiodiplodia</taxon>
    </lineage>
</organism>